<protein>
    <submittedName>
        <fullName evidence="3">Uncharacterized protein</fullName>
    </submittedName>
</protein>
<evidence type="ECO:0000313" key="4">
    <source>
        <dbReference type="Proteomes" id="UP000749646"/>
    </source>
</evidence>
<organism evidence="3 4">
    <name type="scientific">Modicella reniformis</name>
    <dbReference type="NCBI Taxonomy" id="1440133"/>
    <lineage>
        <taxon>Eukaryota</taxon>
        <taxon>Fungi</taxon>
        <taxon>Fungi incertae sedis</taxon>
        <taxon>Mucoromycota</taxon>
        <taxon>Mortierellomycotina</taxon>
        <taxon>Mortierellomycetes</taxon>
        <taxon>Mortierellales</taxon>
        <taxon>Mortierellaceae</taxon>
        <taxon>Modicella</taxon>
    </lineage>
</organism>
<feature type="compositionally biased region" description="Basic and acidic residues" evidence="2">
    <location>
        <begin position="350"/>
        <end position="364"/>
    </location>
</feature>
<feature type="compositionally biased region" description="Pro residues" evidence="2">
    <location>
        <begin position="63"/>
        <end position="76"/>
    </location>
</feature>
<feature type="compositionally biased region" description="Polar residues" evidence="2">
    <location>
        <begin position="365"/>
        <end position="376"/>
    </location>
</feature>
<proteinExistence type="predicted"/>
<sequence>MRPPSSREDVRATPPPLIDHAAQAASKISAGSRASKYIGMTASQLKQRNSMPQPATSRLPSQQPQPPQPQPPPPQQQPTSYMTSPTPAVSIGRPGLGSRLSQPGSKTSLMSQPSKIGAQTRTIPSTSATSAAFTATSTTSTTSATSAMSATTTSPLMGPLSSSRPRMSPTPGRLMSSPARRLSSRASDHSDTNSISSITNITNTSSSNLLDQATLIQMAESPKGDLALRLQQLELDFGVAIAENNMLKTEMNQTRTQLEMARLLEKRDLSYEERVFLSKSLGRGGIDERLSQELEDMHAMKAEWEKERATKDQEIKAITEKMTQTRLDTVNSQKEKTVLLQEKTELEQKLKDLKEEEESKKDDSATVTEPANNEEQQALIGSLRKVIETTEEKITILESKIRDLMNRAIETEEVMATTQAHQVEQAAHLADLELQRDDLQVRLDDVELVMKVTTEALQAKLEVALRDVTHSDEQLQEVQARLNHEFELRRQKESEAEAKMKTMETELQESQTLLAKSERQTKMFEEKIKDYESSIDKREQEISSLKCELEDLAGMTQSEDVNRMRKVWENERKRLEEAITEDMGVISGLRADIEALEEYEAECRARIGELEAAVETLTKSNFELESEITRLKDLSAEAQEKFEQERSEWQVKVTESENALESQAAESKQKIENLEAIAQSVESWKGQCEAMQLEMVQKSTKAEDSGLEVAEVQSQRDAFKLEAETAQKELLDMLTQLKDAERIKLELETAQSEKSQLLAMVSELESALALSAATSVKATAAPDTNASEPNSKHLELEEEIAHLKQMVHDLTRENVTVANENKKLMQEHDNLMEAHKHVETECLKLMDEVERLHSESLAAASTEGGLTKDDADLMENAEPKTSTPESQAPTQSQSVIRLEGLLKEKQALLDRLTQAHATEMRDLRQRYVDLDRSKASEVSQLNKELTDLESLIESKIFREADLEEEVHRKQKQIDRLELDISSKKGHSNGSAYQSP</sequence>
<feature type="compositionally biased region" description="Low complexity" evidence="2">
    <location>
        <begin position="192"/>
        <end position="202"/>
    </location>
</feature>
<feature type="compositionally biased region" description="Basic and acidic residues" evidence="2">
    <location>
        <begin position="1"/>
        <end position="11"/>
    </location>
</feature>
<feature type="compositionally biased region" description="Basic and acidic residues" evidence="2">
    <location>
        <begin position="965"/>
        <end position="982"/>
    </location>
</feature>
<feature type="region of interest" description="Disordered" evidence="2">
    <location>
        <begin position="350"/>
        <end position="376"/>
    </location>
</feature>
<dbReference type="OrthoDB" id="2130750at2759"/>
<feature type="coiled-coil region" evidence="1">
    <location>
        <begin position="709"/>
        <end position="767"/>
    </location>
</feature>
<dbReference type="Gene3D" id="1.10.287.1490">
    <property type="match status" value="1"/>
</dbReference>
<feature type="coiled-coil region" evidence="1">
    <location>
        <begin position="493"/>
        <end position="677"/>
    </location>
</feature>
<feature type="compositionally biased region" description="Polar residues" evidence="2">
    <location>
        <begin position="99"/>
        <end position="124"/>
    </location>
</feature>
<name>A0A9P6JH99_9FUNG</name>
<evidence type="ECO:0000313" key="3">
    <source>
        <dbReference type="EMBL" id="KAF9976574.1"/>
    </source>
</evidence>
<dbReference type="Proteomes" id="UP000749646">
    <property type="component" value="Unassembled WGS sequence"/>
</dbReference>
<accession>A0A9P6JH99</accession>
<reference evidence="3" key="1">
    <citation type="journal article" date="2020" name="Fungal Divers.">
        <title>Resolving the Mortierellaceae phylogeny through synthesis of multi-gene phylogenetics and phylogenomics.</title>
        <authorList>
            <person name="Vandepol N."/>
            <person name="Liber J."/>
            <person name="Desiro A."/>
            <person name="Na H."/>
            <person name="Kennedy M."/>
            <person name="Barry K."/>
            <person name="Grigoriev I.V."/>
            <person name="Miller A.N."/>
            <person name="O'Donnell K."/>
            <person name="Stajich J.E."/>
            <person name="Bonito G."/>
        </authorList>
    </citation>
    <scope>NUCLEOTIDE SEQUENCE</scope>
    <source>
        <strain evidence="3">MES-2147</strain>
    </source>
</reference>
<evidence type="ECO:0000256" key="1">
    <source>
        <dbReference type="SAM" id="Coils"/>
    </source>
</evidence>
<dbReference type="AlphaFoldDB" id="A0A9P6JH99"/>
<feature type="non-terminal residue" evidence="3">
    <location>
        <position position="995"/>
    </location>
</feature>
<keyword evidence="4" id="KW-1185">Reference proteome</keyword>
<evidence type="ECO:0000256" key="2">
    <source>
        <dbReference type="SAM" id="MobiDB-lite"/>
    </source>
</evidence>
<feature type="coiled-coil region" evidence="1">
    <location>
        <begin position="793"/>
        <end position="841"/>
    </location>
</feature>
<dbReference type="EMBL" id="JAAAHW010004252">
    <property type="protein sequence ID" value="KAF9976574.1"/>
    <property type="molecule type" value="Genomic_DNA"/>
</dbReference>
<feature type="region of interest" description="Disordered" evidence="2">
    <location>
        <begin position="1"/>
        <end position="202"/>
    </location>
</feature>
<gene>
    <name evidence="3" type="ORF">BGZ65_007782</name>
</gene>
<feature type="compositionally biased region" description="Polar residues" evidence="2">
    <location>
        <begin position="41"/>
        <end position="61"/>
    </location>
</feature>
<comment type="caution">
    <text evidence="3">The sequence shown here is derived from an EMBL/GenBank/DDBJ whole genome shotgun (WGS) entry which is preliminary data.</text>
</comment>
<feature type="compositionally biased region" description="Low complexity" evidence="2">
    <location>
        <begin position="125"/>
        <end position="154"/>
    </location>
</feature>
<keyword evidence="1" id="KW-0175">Coiled coil</keyword>
<feature type="region of interest" description="Disordered" evidence="2">
    <location>
        <begin position="965"/>
        <end position="995"/>
    </location>
</feature>
<feature type="compositionally biased region" description="Low complexity" evidence="2">
    <location>
        <begin position="173"/>
        <end position="185"/>
    </location>
</feature>